<keyword evidence="6 7" id="KW-0472">Membrane</keyword>
<feature type="transmembrane region" description="Helical" evidence="7">
    <location>
        <begin position="125"/>
        <end position="148"/>
    </location>
</feature>
<dbReference type="InterPro" id="IPR035906">
    <property type="entry name" value="MetI-like_sf"/>
</dbReference>
<evidence type="ECO:0000256" key="1">
    <source>
        <dbReference type="ARBA" id="ARBA00004651"/>
    </source>
</evidence>
<evidence type="ECO:0000256" key="8">
    <source>
        <dbReference type="SAM" id="MobiDB-lite"/>
    </source>
</evidence>
<dbReference type="PROSITE" id="PS50928">
    <property type="entry name" value="ABC_TM1"/>
    <property type="match status" value="1"/>
</dbReference>
<feature type="transmembrane region" description="Helical" evidence="7">
    <location>
        <begin position="30"/>
        <end position="58"/>
    </location>
</feature>
<comment type="similarity">
    <text evidence="7">Belongs to the binding-protein-dependent transport system permease family.</text>
</comment>
<dbReference type="PANTHER" id="PTHR30193">
    <property type="entry name" value="ABC TRANSPORTER PERMEASE PROTEIN"/>
    <property type="match status" value="1"/>
</dbReference>
<keyword evidence="5 7" id="KW-1133">Transmembrane helix</keyword>
<feature type="transmembrane region" description="Helical" evidence="7">
    <location>
        <begin position="280"/>
        <end position="303"/>
    </location>
</feature>
<gene>
    <name evidence="10" type="ORF">ACFSE6_00315</name>
</gene>
<evidence type="ECO:0000313" key="10">
    <source>
        <dbReference type="EMBL" id="MFD1716264.1"/>
    </source>
</evidence>
<dbReference type="Pfam" id="PF00528">
    <property type="entry name" value="BPD_transp_1"/>
    <property type="match status" value="1"/>
</dbReference>
<dbReference type="Gene3D" id="1.10.3720.10">
    <property type="entry name" value="MetI-like"/>
    <property type="match status" value="1"/>
</dbReference>
<evidence type="ECO:0000256" key="4">
    <source>
        <dbReference type="ARBA" id="ARBA00022692"/>
    </source>
</evidence>
<comment type="subcellular location">
    <subcellularLocation>
        <location evidence="1 7">Cell membrane</location>
        <topology evidence="1 7">Multi-pass membrane protein</topology>
    </subcellularLocation>
</comment>
<keyword evidence="4 7" id="KW-0812">Transmembrane</keyword>
<feature type="transmembrane region" description="Helical" evidence="7">
    <location>
        <begin position="93"/>
        <end position="113"/>
    </location>
</feature>
<name>A0ABW4L2V3_9MICO</name>
<proteinExistence type="inferred from homology"/>
<feature type="transmembrane region" description="Helical" evidence="7">
    <location>
        <begin position="168"/>
        <end position="185"/>
    </location>
</feature>
<evidence type="ECO:0000256" key="3">
    <source>
        <dbReference type="ARBA" id="ARBA00022475"/>
    </source>
</evidence>
<reference evidence="11" key="1">
    <citation type="journal article" date="2019" name="Int. J. Syst. Evol. Microbiol.">
        <title>The Global Catalogue of Microorganisms (GCM) 10K type strain sequencing project: providing services to taxonomists for standard genome sequencing and annotation.</title>
        <authorList>
            <consortium name="The Broad Institute Genomics Platform"/>
            <consortium name="The Broad Institute Genome Sequencing Center for Infectious Disease"/>
            <person name="Wu L."/>
            <person name="Ma J."/>
        </authorList>
    </citation>
    <scope>NUCLEOTIDE SEQUENCE [LARGE SCALE GENOMIC DNA]</scope>
    <source>
        <strain evidence="11">JCM 17130</strain>
    </source>
</reference>
<evidence type="ECO:0000256" key="5">
    <source>
        <dbReference type="ARBA" id="ARBA00022989"/>
    </source>
</evidence>
<evidence type="ECO:0000256" key="2">
    <source>
        <dbReference type="ARBA" id="ARBA00022448"/>
    </source>
</evidence>
<keyword evidence="3" id="KW-1003">Cell membrane</keyword>
<dbReference type="RefSeq" id="WP_388001715.1">
    <property type="nucleotide sequence ID" value="NZ_JBHUEE010000001.1"/>
</dbReference>
<keyword evidence="11" id="KW-1185">Reference proteome</keyword>
<organism evidence="10 11">
    <name type="scientific">Georgenia deserti</name>
    <dbReference type="NCBI Taxonomy" id="2093781"/>
    <lineage>
        <taxon>Bacteria</taxon>
        <taxon>Bacillati</taxon>
        <taxon>Actinomycetota</taxon>
        <taxon>Actinomycetes</taxon>
        <taxon>Micrococcales</taxon>
        <taxon>Bogoriellaceae</taxon>
        <taxon>Georgenia</taxon>
    </lineage>
</organism>
<keyword evidence="2 7" id="KW-0813">Transport</keyword>
<dbReference type="InterPro" id="IPR000515">
    <property type="entry name" value="MetI-like"/>
</dbReference>
<evidence type="ECO:0000259" key="9">
    <source>
        <dbReference type="PROSITE" id="PS50928"/>
    </source>
</evidence>
<dbReference type="Proteomes" id="UP001597277">
    <property type="component" value="Unassembled WGS sequence"/>
</dbReference>
<dbReference type="SUPFAM" id="SSF161098">
    <property type="entry name" value="MetI-like"/>
    <property type="match status" value="1"/>
</dbReference>
<feature type="region of interest" description="Disordered" evidence="8">
    <location>
        <begin position="1"/>
        <end position="21"/>
    </location>
</feature>
<dbReference type="EMBL" id="JBHUEE010000001">
    <property type="protein sequence ID" value="MFD1716264.1"/>
    <property type="molecule type" value="Genomic_DNA"/>
</dbReference>
<accession>A0ABW4L2V3</accession>
<sequence>MSVTNTEPALTGRPPLQRRRRSRRVERGSGFPWILPTLILSVGFIYYCVGYTGVISLYDWNGVGPTATPVGLANYSRLIRDDVVLLTLWHTGIYVAVTFIVEAVLGFAFAAMLHSNVRLGIVYKVLVFCPVIIAPAVMAPVFRQIYAADGALNELLGALNLGVFAQPWLAQSSTALGVIILIGIWERTGLYFILYYAAMSQVDHGTIEAAWLDGAGNIRVLWSIVRPSVAGTTIALFVLQAIYTLKLFDVPFLVSQGGPSFSTEFLGTYIYRQGITQAHVGYAAALSIALLAIALALTLGLNLRRRKEGSS</sequence>
<dbReference type="PANTHER" id="PTHR30193:SF41">
    <property type="entry name" value="DIACETYLCHITOBIOSE UPTAKE SYSTEM PERMEASE PROTEIN NGCF"/>
    <property type="match status" value="1"/>
</dbReference>
<feature type="domain" description="ABC transmembrane type-1" evidence="9">
    <location>
        <begin position="88"/>
        <end position="301"/>
    </location>
</feature>
<evidence type="ECO:0000256" key="7">
    <source>
        <dbReference type="RuleBase" id="RU363032"/>
    </source>
</evidence>
<dbReference type="InterPro" id="IPR051393">
    <property type="entry name" value="ABC_transporter_permease"/>
</dbReference>
<dbReference type="CDD" id="cd06261">
    <property type="entry name" value="TM_PBP2"/>
    <property type="match status" value="1"/>
</dbReference>
<protein>
    <submittedName>
        <fullName evidence="10">Carbohydrate ABC transporter permease</fullName>
    </submittedName>
</protein>
<feature type="transmembrane region" description="Helical" evidence="7">
    <location>
        <begin position="224"/>
        <end position="243"/>
    </location>
</feature>
<evidence type="ECO:0000256" key="6">
    <source>
        <dbReference type="ARBA" id="ARBA00023136"/>
    </source>
</evidence>
<comment type="caution">
    <text evidence="10">The sequence shown here is derived from an EMBL/GenBank/DDBJ whole genome shotgun (WGS) entry which is preliminary data.</text>
</comment>
<evidence type="ECO:0000313" key="11">
    <source>
        <dbReference type="Proteomes" id="UP001597277"/>
    </source>
</evidence>